<protein>
    <submittedName>
        <fullName evidence="2">Uncharacterized protein</fullName>
    </submittedName>
</protein>
<comment type="caution">
    <text evidence="2">The sequence shown here is derived from an EMBL/GenBank/DDBJ whole genome shotgun (WGS) entry which is preliminary data.</text>
</comment>
<keyword evidence="1" id="KW-0472">Membrane</keyword>
<dbReference type="AlphaFoldDB" id="A0A0F9D2L8"/>
<name>A0A0F9D2L8_9ZZZZ</name>
<dbReference type="EMBL" id="LAZR01033474">
    <property type="protein sequence ID" value="KKL47976.1"/>
    <property type="molecule type" value="Genomic_DNA"/>
</dbReference>
<keyword evidence="1" id="KW-1133">Transmembrane helix</keyword>
<accession>A0A0F9D2L8</accession>
<evidence type="ECO:0000256" key="1">
    <source>
        <dbReference type="SAM" id="Phobius"/>
    </source>
</evidence>
<feature type="transmembrane region" description="Helical" evidence="1">
    <location>
        <begin position="112"/>
        <end position="133"/>
    </location>
</feature>
<evidence type="ECO:0000313" key="2">
    <source>
        <dbReference type="EMBL" id="KKL47976.1"/>
    </source>
</evidence>
<organism evidence="2">
    <name type="scientific">marine sediment metagenome</name>
    <dbReference type="NCBI Taxonomy" id="412755"/>
    <lineage>
        <taxon>unclassified sequences</taxon>
        <taxon>metagenomes</taxon>
        <taxon>ecological metagenomes</taxon>
    </lineage>
</organism>
<keyword evidence="1" id="KW-0812">Transmembrane</keyword>
<sequence length="142" mass="16319">MSENKKGKKEEIEDRVLVSDVFTSKVYKRETKTVNGRFRLKDSLGIGIINQILLKGDGNDYTIQVIIDDAIMYNDPYSFFFTNSEHIDNVSAYLAAGVYYLTLQNISFQKSLIVRIITTTSIIFNLMLIRYAIRNEISQSED</sequence>
<proteinExistence type="predicted"/>
<gene>
    <name evidence="2" type="ORF">LCGC14_2330180</name>
</gene>
<reference evidence="2" key="1">
    <citation type="journal article" date="2015" name="Nature">
        <title>Complex archaea that bridge the gap between prokaryotes and eukaryotes.</title>
        <authorList>
            <person name="Spang A."/>
            <person name="Saw J.H."/>
            <person name="Jorgensen S.L."/>
            <person name="Zaremba-Niedzwiedzka K."/>
            <person name="Martijn J."/>
            <person name="Lind A.E."/>
            <person name="van Eijk R."/>
            <person name="Schleper C."/>
            <person name="Guy L."/>
            <person name="Ettema T.J."/>
        </authorList>
    </citation>
    <scope>NUCLEOTIDE SEQUENCE</scope>
</reference>